<proteinExistence type="predicted"/>
<dbReference type="InParanoid" id="A0A1J7I405"/>
<organism evidence="1 2">
    <name type="scientific">Coniochaeta ligniaria NRRL 30616</name>
    <dbReference type="NCBI Taxonomy" id="1408157"/>
    <lineage>
        <taxon>Eukaryota</taxon>
        <taxon>Fungi</taxon>
        <taxon>Dikarya</taxon>
        <taxon>Ascomycota</taxon>
        <taxon>Pezizomycotina</taxon>
        <taxon>Sordariomycetes</taxon>
        <taxon>Sordariomycetidae</taxon>
        <taxon>Coniochaetales</taxon>
        <taxon>Coniochaetaceae</taxon>
        <taxon>Coniochaeta</taxon>
    </lineage>
</organism>
<accession>A0A1J7I405</accession>
<evidence type="ECO:0000313" key="2">
    <source>
        <dbReference type="Proteomes" id="UP000182658"/>
    </source>
</evidence>
<dbReference type="AlphaFoldDB" id="A0A1J7I405"/>
<reference evidence="1 2" key="1">
    <citation type="submission" date="2016-10" db="EMBL/GenBank/DDBJ databases">
        <title>Draft genome sequence of Coniochaeta ligniaria NRRL30616, a lignocellulolytic fungus for bioabatement of inhibitors in plant biomass hydrolysates.</title>
        <authorList>
            <consortium name="DOE Joint Genome Institute"/>
            <person name="Jimenez D.J."/>
            <person name="Hector R.E."/>
            <person name="Riley R."/>
            <person name="Sun H."/>
            <person name="Grigoriev I.V."/>
            <person name="Van Elsas J.D."/>
            <person name="Nichols N.N."/>
        </authorList>
    </citation>
    <scope>NUCLEOTIDE SEQUENCE [LARGE SCALE GENOMIC DNA]</scope>
    <source>
        <strain evidence="1 2">NRRL 30616</strain>
    </source>
</reference>
<sequence length="120" mass="12582">MAKLRTTTGTSSPVHFVATLTSTVHGTELSTETLFQLNGCDQGYVVAACGMRSISSTQTCSAPAPHSLPSCESLCLNRHASVYEAFGTSPTSTESRTSISLSALTVEQHFWSGATPAIIV</sequence>
<dbReference type="EMBL" id="KV875178">
    <property type="protein sequence ID" value="OIW22099.1"/>
    <property type="molecule type" value="Genomic_DNA"/>
</dbReference>
<evidence type="ECO:0000313" key="1">
    <source>
        <dbReference type="EMBL" id="OIW22099.1"/>
    </source>
</evidence>
<keyword evidence="2" id="KW-1185">Reference proteome</keyword>
<name>A0A1J7I405_9PEZI</name>
<protein>
    <submittedName>
        <fullName evidence="1">Uncharacterized protein</fullName>
    </submittedName>
</protein>
<gene>
    <name evidence="1" type="ORF">CONLIGDRAFT_497294</name>
</gene>
<dbReference type="Proteomes" id="UP000182658">
    <property type="component" value="Unassembled WGS sequence"/>
</dbReference>